<feature type="coiled-coil region" evidence="1">
    <location>
        <begin position="248"/>
        <end position="275"/>
    </location>
</feature>
<organism evidence="3 4">
    <name type="scientific">Mya arenaria</name>
    <name type="common">Soft-shell clam</name>
    <dbReference type="NCBI Taxonomy" id="6604"/>
    <lineage>
        <taxon>Eukaryota</taxon>
        <taxon>Metazoa</taxon>
        <taxon>Spiralia</taxon>
        <taxon>Lophotrochozoa</taxon>
        <taxon>Mollusca</taxon>
        <taxon>Bivalvia</taxon>
        <taxon>Autobranchia</taxon>
        <taxon>Heteroconchia</taxon>
        <taxon>Euheterodonta</taxon>
        <taxon>Imparidentia</taxon>
        <taxon>Neoheterodontei</taxon>
        <taxon>Myida</taxon>
        <taxon>Myoidea</taxon>
        <taxon>Myidae</taxon>
        <taxon>Mya</taxon>
    </lineage>
</organism>
<reference evidence="3" key="1">
    <citation type="submission" date="2022-11" db="EMBL/GenBank/DDBJ databases">
        <title>Centuries of genome instability and evolution in soft-shell clam transmissible cancer (bioRxiv).</title>
        <authorList>
            <person name="Hart S.F.M."/>
            <person name="Yonemitsu M.A."/>
            <person name="Giersch R.M."/>
            <person name="Beal B.F."/>
            <person name="Arriagada G."/>
            <person name="Davis B.W."/>
            <person name="Ostrander E.A."/>
            <person name="Goff S.P."/>
            <person name="Metzger M.J."/>
        </authorList>
    </citation>
    <scope>NUCLEOTIDE SEQUENCE</scope>
    <source>
        <strain evidence="3">MELC-2E11</strain>
        <tissue evidence="3">Siphon/mantle</tissue>
    </source>
</reference>
<evidence type="ECO:0000256" key="1">
    <source>
        <dbReference type="SAM" id="Coils"/>
    </source>
</evidence>
<dbReference type="InterPro" id="IPR011029">
    <property type="entry name" value="DEATH-like_dom_sf"/>
</dbReference>
<feature type="domain" description="DED" evidence="2">
    <location>
        <begin position="39"/>
        <end position="115"/>
    </location>
</feature>
<dbReference type="EMBL" id="CP111017">
    <property type="protein sequence ID" value="WAR07489.1"/>
    <property type="molecule type" value="Genomic_DNA"/>
</dbReference>
<proteinExistence type="predicted"/>
<keyword evidence="1" id="KW-0175">Coiled coil</keyword>
<sequence>MNAARTQTNKLFQQKVNRYTRDNSHVMALSLASPPVDFAFNKLLLRIAAEISEDELRMLKERRAYLFPKQEECDSALMFLKTLRDRGVLSRDNIDILKVILQELNRKDLLTEAVKFFSDDFPKINVCESNKFLYCTNDNFEGLFSLKAVFDPNSIDRQTVEDVRSRLSNIVLVPCSAILVGPIRLRPLSVVYLLPELYQDCIIKAFSDKSCLSGMSSLGICRVEIKGENGYECVDICTKNMDAGNSVKQIVSKRINDLKQELNKSKAESAALDRELVETYIKLHEAEDKLKKGRDMENKLAMLHISSGMSTTLWKLTGELNEDNNPINKPEKSHDEINRECLYKKIQRIYPHIDNERNPTVYRPNQGTQYGEQNYGIAVKSHIDTPLVVELKHKPSLNTKCP</sequence>
<protein>
    <recommendedName>
        <fullName evidence="2">DED domain-containing protein</fullName>
    </recommendedName>
</protein>
<evidence type="ECO:0000313" key="3">
    <source>
        <dbReference type="EMBL" id="WAR07489.1"/>
    </source>
</evidence>
<dbReference type="PROSITE" id="PS50168">
    <property type="entry name" value="DED"/>
    <property type="match status" value="1"/>
</dbReference>
<accession>A0ABY7EGE0</accession>
<dbReference type="Gene3D" id="1.10.533.10">
    <property type="entry name" value="Death Domain, Fas"/>
    <property type="match status" value="1"/>
</dbReference>
<dbReference type="InterPro" id="IPR001875">
    <property type="entry name" value="DED_dom"/>
</dbReference>
<dbReference type="Proteomes" id="UP001164746">
    <property type="component" value="Chromosome 6"/>
</dbReference>
<evidence type="ECO:0000313" key="4">
    <source>
        <dbReference type="Proteomes" id="UP001164746"/>
    </source>
</evidence>
<gene>
    <name evidence="3" type="ORF">MAR_017447</name>
</gene>
<dbReference type="SUPFAM" id="SSF47986">
    <property type="entry name" value="DEATH domain"/>
    <property type="match status" value="1"/>
</dbReference>
<evidence type="ECO:0000259" key="2">
    <source>
        <dbReference type="PROSITE" id="PS50168"/>
    </source>
</evidence>
<keyword evidence="4" id="KW-1185">Reference proteome</keyword>
<dbReference type="Pfam" id="PF01335">
    <property type="entry name" value="DED"/>
    <property type="match status" value="1"/>
</dbReference>
<name>A0ABY7EGE0_MYAAR</name>